<reference evidence="3" key="1">
    <citation type="journal article" date="2014" name="Proc. Natl. Acad. Sci. U.S.A.">
        <title>Extensive sampling of basidiomycete genomes demonstrates inadequacy of the white-rot/brown-rot paradigm for wood decay fungi.</title>
        <authorList>
            <person name="Riley R."/>
            <person name="Salamov A.A."/>
            <person name="Brown D.W."/>
            <person name="Nagy L.G."/>
            <person name="Floudas D."/>
            <person name="Held B.W."/>
            <person name="Levasseur A."/>
            <person name="Lombard V."/>
            <person name="Morin E."/>
            <person name="Otillar R."/>
            <person name="Lindquist E.A."/>
            <person name="Sun H."/>
            <person name="LaButti K.M."/>
            <person name="Schmutz J."/>
            <person name="Jabbour D."/>
            <person name="Luo H."/>
            <person name="Baker S.E."/>
            <person name="Pisabarro A.G."/>
            <person name="Walton J.D."/>
            <person name="Blanchette R.A."/>
            <person name="Henrissat B."/>
            <person name="Martin F."/>
            <person name="Cullen D."/>
            <person name="Hibbett D.S."/>
            <person name="Grigoriev I.V."/>
        </authorList>
    </citation>
    <scope>NUCLEOTIDE SEQUENCE [LARGE SCALE GENOMIC DNA]</scope>
    <source>
        <strain evidence="3">CBS 339.88</strain>
    </source>
</reference>
<feature type="region of interest" description="Disordered" evidence="1">
    <location>
        <begin position="1"/>
        <end position="26"/>
    </location>
</feature>
<sequence length="473" mass="52811">MSQSHRKSRRLSSKLNSSKPPTAPSISQLSFDVLGLIFEQARPDESKASDQADNKALSRFPYNLAAVCKQWREVLSLSPGYWVNPTFYVGSIDPTPLHDVRSFLEWSRDMRITVEVKRSPEAEVTNSDPHEGERTRAVIDALKPHVHRCLLITFDVIHGSSLPSISRDLFNVSPYLLGLTLRCKSDDGPPANLEKTGPVQELASQPNFLQFLLSGHTIHDAIENVPQIFKCLTNAQTLEFCCFDSEKYSESPTSNATDLFNAFKYPEALKLGTLHALNIPYETHPKGWPLNLPRAKNILLSDHNNTTMKTIFEHLDFRAVETLLIERCPLSNVSITGPRKLFLEGITSDLVKPLSSWRGSLIQLKDAPTATDTLLDLFIGQVGSSAVQHVYLHDCPNVSVNGLQRLCMMRKRPGFVPIMSLSVGGRAPEIDQEDADYLVALVGQDLTRETGFFEWKSPILESPDSFGDSLRPM</sequence>
<keyword evidence="3" id="KW-1185">Reference proteome</keyword>
<name>A0A067TPU6_GALM3</name>
<dbReference type="Proteomes" id="UP000027222">
    <property type="component" value="Unassembled WGS sequence"/>
</dbReference>
<proteinExistence type="predicted"/>
<feature type="compositionally biased region" description="Basic residues" evidence="1">
    <location>
        <begin position="1"/>
        <end position="12"/>
    </location>
</feature>
<dbReference type="HOGENOM" id="CLU_027732_1_0_1"/>
<gene>
    <name evidence="2" type="ORF">GALMADRAFT_207872</name>
</gene>
<accession>A0A067TPU6</accession>
<dbReference type="OrthoDB" id="3001771at2759"/>
<evidence type="ECO:0000313" key="3">
    <source>
        <dbReference type="Proteomes" id="UP000027222"/>
    </source>
</evidence>
<evidence type="ECO:0000256" key="1">
    <source>
        <dbReference type="SAM" id="MobiDB-lite"/>
    </source>
</evidence>
<protein>
    <recommendedName>
        <fullName evidence="4">F-box domain-containing protein</fullName>
    </recommendedName>
</protein>
<evidence type="ECO:0008006" key="4">
    <source>
        <dbReference type="Google" id="ProtNLM"/>
    </source>
</evidence>
<dbReference type="EMBL" id="KL142371">
    <property type="protein sequence ID" value="KDR80963.1"/>
    <property type="molecule type" value="Genomic_DNA"/>
</dbReference>
<dbReference type="AlphaFoldDB" id="A0A067TPU6"/>
<organism evidence="2 3">
    <name type="scientific">Galerina marginata (strain CBS 339.88)</name>
    <dbReference type="NCBI Taxonomy" id="685588"/>
    <lineage>
        <taxon>Eukaryota</taxon>
        <taxon>Fungi</taxon>
        <taxon>Dikarya</taxon>
        <taxon>Basidiomycota</taxon>
        <taxon>Agaricomycotina</taxon>
        <taxon>Agaricomycetes</taxon>
        <taxon>Agaricomycetidae</taxon>
        <taxon>Agaricales</taxon>
        <taxon>Agaricineae</taxon>
        <taxon>Strophariaceae</taxon>
        <taxon>Galerina</taxon>
    </lineage>
</organism>
<evidence type="ECO:0000313" key="2">
    <source>
        <dbReference type="EMBL" id="KDR80963.1"/>
    </source>
</evidence>
<dbReference type="STRING" id="685588.A0A067TPU6"/>